<comment type="caution">
    <text evidence="2">The sequence shown here is derived from an EMBL/GenBank/DDBJ whole genome shotgun (WGS) entry which is preliminary data.</text>
</comment>
<dbReference type="Pfam" id="PF08666">
    <property type="entry name" value="SAF"/>
    <property type="match status" value="1"/>
</dbReference>
<dbReference type="SUPFAM" id="SSF51269">
    <property type="entry name" value="AFP III-like domain"/>
    <property type="match status" value="1"/>
</dbReference>
<dbReference type="NCBIfam" id="TIGR03569">
    <property type="entry name" value="NeuB_NnaB"/>
    <property type="match status" value="1"/>
</dbReference>
<dbReference type="PANTHER" id="PTHR42966">
    <property type="entry name" value="N-ACETYLNEURAMINATE SYNTHASE"/>
    <property type="match status" value="1"/>
</dbReference>
<dbReference type="InterPro" id="IPR013974">
    <property type="entry name" value="SAF"/>
</dbReference>
<dbReference type="InterPro" id="IPR013132">
    <property type="entry name" value="PseI/NeuA/B-like_N"/>
</dbReference>
<feature type="domain" description="AFP-like" evidence="1">
    <location>
        <begin position="314"/>
        <end position="370"/>
    </location>
</feature>
<name>A0A1F5SCK4_9BACT</name>
<dbReference type="STRING" id="1797989.A3H66_01670"/>
<dbReference type="InterPro" id="IPR020007">
    <property type="entry name" value="NeuB/NeuA"/>
</dbReference>
<dbReference type="Pfam" id="PF03102">
    <property type="entry name" value="NeuB"/>
    <property type="match status" value="1"/>
</dbReference>
<evidence type="ECO:0000313" key="2">
    <source>
        <dbReference type="EMBL" id="OGF24379.1"/>
    </source>
</evidence>
<protein>
    <submittedName>
        <fullName evidence="2">N-acetylneuraminate synthase</fullName>
    </submittedName>
</protein>
<dbReference type="InterPro" id="IPR057736">
    <property type="entry name" value="SAF_PseI/NeuA/NeuB"/>
</dbReference>
<dbReference type="InterPro" id="IPR051690">
    <property type="entry name" value="PseI-like"/>
</dbReference>
<sequence length="370" mass="40558">MVKKIKIVDKFVGENQPVFIIAEAGVNHNGDLETALKLIDAAAAAGADAVKFQTFRAEEVVVRDCAMAEYQKRNLGKDESQLEMLKKLELSDVFYKPLVKHCRDKGIIFLSTAHGGFKAVDRLESLGVPAYKFGSGDLTNLPLLEYAARLGRPMIISTGMASLAEAEAAISIIKEAGNDKIIILHCTTGYPCPLEEVNLRAMSTMKQKLSALVGYSDHTEGVEVALMAVVLGACLIEKHFTLDNNMSGPDHRASLEPAELKELVRRIRLIEKRLAGDECPENLIKEFKIPQALGSAAKMPTSSELKIAKLVRKSLVAARDINRGEKIDGRLLAIKRPGTGLEPKFFNKILGKIAKKNLKKDQLIKLSDLD</sequence>
<dbReference type="GO" id="GO:0016051">
    <property type="term" value="P:carbohydrate biosynthetic process"/>
    <property type="evidence" value="ECO:0007669"/>
    <property type="project" value="InterPro"/>
</dbReference>
<dbReference type="SMART" id="SM00858">
    <property type="entry name" value="SAF"/>
    <property type="match status" value="1"/>
</dbReference>
<organism evidence="2 3">
    <name type="scientific">Candidatus Falkowbacteria bacterium RIFCSPLOWO2_02_FULL_45_21</name>
    <dbReference type="NCBI Taxonomy" id="1797989"/>
    <lineage>
        <taxon>Bacteria</taxon>
        <taxon>Candidatus Falkowiibacteriota</taxon>
    </lineage>
</organism>
<dbReference type="InterPro" id="IPR006190">
    <property type="entry name" value="SAF_AFP_Neu5Ac"/>
</dbReference>
<dbReference type="EMBL" id="MFFW01000022">
    <property type="protein sequence ID" value="OGF24379.1"/>
    <property type="molecule type" value="Genomic_DNA"/>
</dbReference>
<accession>A0A1F5SCK4</accession>
<evidence type="ECO:0000259" key="1">
    <source>
        <dbReference type="PROSITE" id="PS50844"/>
    </source>
</evidence>
<dbReference type="GO" id="GO:0047444">
    <property type="term" value="F:N-acylneuraminate-9-phosphate synthase activity"/>
    <property type="evidence" value="ECO:0007669"/>
    <property type="project" value="TreeGrafter"/>
</dbReference>
<dbReference type="Gene3D" id="3.20.20.70">
    <property type="entry name" value="Aldolase class I"/>
    <property type="match status" value="1"/>
</dbReference>
<dbReference type="PANTHER" id="PTHR42966:SF1">
    <property type="entry name" value="SIALIC ACID SYNTHASE"/>
    <property type="match status" value="1"/>
</dbReference>
<dbReference type="InterPro" id="IPR036732">
    <property type="entry name" value="AFP_Neu5c_C_sf"/>
</dbReference>
<proteinExistence type="predicted"/>
<dbReference type="CDD" id="cd11615">
    <property type="entry name" value="SAF_NeuB_like"/>
    <property type="match status" value="1"/>
</dbReference>
<dbReference type="Gene3D" id="3.90.1210.10">
    <property type="entry name" value="Antifreeze-like/N-acetylneuraminic acid synthase C-terminal domain"/>
    <property type="match status" value="1"/>
</dbReference>
<gene>
    <name evidence="2" type="ORF">A3H66_01670</name>
</gene>
<dbReference type="SUPFAM" id="SSF51569">
    <property type="entry name" value="Aldolase"/>
    <property type="match status" value="1"/>
</dbReference>
<evidence type="ECO:0000313" key="3">
    <source>
        <dbReference type="Proteomes" id="UP000178783"/>
    </source>
</evidence>
<dbReference type="AlphaFoldDB" id="A0A1F5SCK4"/>
<dbReference type="PROSITE" id="PS50844">
    <property type="entry name" value="AFP_LIKE"/>
    <property type="match status" value="1"/>
</dbReference>
<reference evidence="2 3" key="1">
    <citation type="journal article" date="2016" name="Nat. Commun.">
        <title>Thousands of microbial genomes shed light on interconnected biogeochemical processes in an aquifer system.</title>
        <authorList>
            <person name="Anantharaman K."/>
            <person name="Brown C.T."/>
            <person name="Hug L.A."/>
            <person name="Sharon I."/>
            <person name="Castelle C.J."/>
            <person name="Probst A.J."/>
            <person name="Thomas B.C."/>
            <person name="Singh A."/>
            <person name="Wilkins M.J."/>
            <person name="Karaoz U."/>
            <person name="Brodie E.L."/>
            <person name="Williams K.H."/>
            <person name="Hubbard S.S."/>
            <person name="Banfield J.F."/>
        </authorList>
    </citation>
    <scope>NUCLEOTIDE SEQUENCE [LARGE SCALE GENOMIC DNA]</scope>
</reference>
<dbReference type="Proteomes" id="UP000178783">
    <property type="component" value="Unassembled WGS sequence"/>
</dbReference>
<dbReference type="InterPro" id="IPR013785">
    <property type="entry name" value="Aldolase_TIM"/>
</dbReference>